<name>A0A167FD86_CALVF</name>
<reference evidence="1 2" key="1">
    <citation type="journal article" date="2016" name="Mol. Biol. Evol.">
        <title>Comparative Genomics of Early-Diverging Mushroom-Forming Fungi Provides Insights into the Origins of Lignocellulose Decay Capabilities.</title>
        <authorList>
            <person name="Nagy L.G."/>
            <person name="Riley R."/>
            <person name="Tritt A."/>
            <person name="Adam C."/>
            <person name="Daum C."/>
            <person name="Floudas D."/>
            <person name="Sun H."/>
            <person name="Yadav J.S."/>
            <person name="Pangilinan J."/>
            <person name="Larsson K.H."/>
            <person name="Matsuura K."/>
            <person name="Barry K."/>
            <person name="Labutti K."/>
            <person name="Kuo R."/>
            <person name="Ohm R.A."/>
            <person name="Bhattacharya S.S."/>
            <person name="Shirouzu T."/>
            <person name="Yoshinaga Y."/>
            <person name="Martin F.M."/>
            <person name="Grigoriev I.V."/>
            <person name="Hibbett D.S."/>
        </authorList>
    </citation>
    <scope>NUCLEOTIDE SEQUENCE [LARGE SCALE GENOMIC DNA]</scope>
    <source>
        <strain evidence="1 2">TUFC12733</strain>
    </source>
</reference>
<dbReference type="Proteomes" id="UP000076738">
    <property type="component" value="Unassembled WGS sequence"/>
</dbReference>
<evidence type="ECO:0000313" key="2">
    <source>
        <dbReference type="Proteomes" id="UP000076738"/>
    </source>
</evidence>
<accession>A0A167FD86</accession>
<dbReference type="AlphaFoldDB" id="A0A167FD86"/>
<proteinExistence type="predicted"/>
<keyword evidence="2" id="KW-1185">Reference proteome</keyword>
<gene>
    <name evidence="1" type="ORF">CALVIDRAFT_543570</name>
</gene>
<dbReference type="EMBL" id="KV417463">
    <property type="protein sequence ID" value="KZO89382.1"/>
    <property type="molecule type" value="Genomic_DNA"/>
</dbReference>
<evidence type="ECO:0000313" key="1">
    <source>
        <dbReference type="EMBL" id="KZO89382.1"/>
    </source>
</evidence>
<organism evidence="1 2">
    <name type="scientific">Calocera viscosa (strain TUFC12733)</name>
    <dbReference type="NCBI Taxonomy" id="1330018"/>
    <lineage>
        <taxon>Eukaryota</taxon>
        <taxon>Fungi</taxon>
        <taxon>Dikarya</taxon>
        <taxon>Basidiomycota</taxon>
        <taxon>Agaricomycotina</taxon>
        <taxon>Dacrymycetes</taxon>
        <taxon>Dacrymycetales</taxon>
        <taxon>Dacrymycetaceae</taxon>
        <taxon>Calocera</taxon>
    </lineage>
</organism>
<sequence>MRVPSFMKHSAAPGPPNSNHKALLFDESLYNNYIEEDRSPPTLGRFWTAGIVMWRIRRSSVTVAGGRRRSLQA</sequence>
<protein>
    <submittedName>
        <fullName evidence="1">Uncharacterized protein</fullName>
    </submittedName>
</protein>